<reference evidence="2 3" key="2">
    <citation type="submission" date="2019-09" db="EMBL/GenBank/DDBJ databases">
        <authorList>
            <person name="Jin C."/>
        </authorList>
    </citation>
    <scope>NUCLEOTIDE SEQUENCE [LARGE SCALE GENOMIC DNA]</scope>
    <source>
        <strain evidence="2 3">BN130099</strain>
    </source>
</reference>
<keyword evidence="1" id="KW-1133">Transmembrane helix</keyword>
<reference evidence="2 3" key="1">
    <citation type="submission" date="2019-09" db="EMBL/GenBank/DDBJ databases">
        <title>Nocardioides panacisoli sp. nov., isolated from the soil of a ginseng field.</title>
        <authorList>
            <person name="Cho C."/>
        </authorList>
    </citation>
    <scope>NUCLEOTIDE SEQUENCE [LARGE SCALE GENOMIC DNA]</scope>
    <source>
        <strain evidence="2 3">BN130099</strain>
    </source>
</reference>
<dbReference type="EMBL" id="VUJV01000003">
    <property type="protein sequence ID" value="KAA1419169.1"/>
    <property type="molecule type" value="Genomic_DNA"/>
</dbReference>
<keyword evidence="1" id="KW-0812">Transmembrane</keyword>
<organism evidence="2 3">
    <name type="scientific">Nocardioides humilatus</name>
    <dbReference type="NCBI Taxonomy" id="2607660"/>
    <lineage>
        <taxon>Bacteria</taxon>
        <taxon>Bacillati</taxon>
        <taxon>Actinomycetota</taxon>
        <taxon>Actinomycetes</taxon>
        <taxon>Propionibacteriales</taxon>
        <taxon>Nocardioidaceae</taxon>
        <taxon>Nocardioides</taxon>
    </lineage>
</organism>
<accession>A0A5B1LHQ3</accession>
<gene>
    <name evidence="2" type="ORF">F0U44_12010</name>
</gene>
<dbReference type="AlphaFoldDB" id="A0A5B1LHQ3"/>
<keyword evidence="1" id="KW-0472">Membrane</keyword>
<feature type="transmembrane region" description="Helical" evidence="1">
    <location>
        <begin position="12"/>
        <end position="36"/>
    </location>
</feature>
<protein>
    <submittedName>
        <fullName evidence="2">DUF4878 domain-containing protein</fullName>
    </submittedName>
</protein>
<keyword evidence="3" id="KW-1185">Reference proteome</keyword>
<name>A0A5B1LHQ3_9ACTN</name>
<evidence type="ECO:0000313" key="2">
    <source>
        <dbReference type="EMBL" id="KAA1419169.1"/>
    </source>
</evidence>
<evidence type="ECO:0000313" key="3">
    <source>
        <dbReference type="Proteomes" id="UP000325003"/>
    </source>
</evidence>
<dbReference type="RefSeq" id="WP_149728504.1">
    <property type="nucleotide sequence ID" value="NZ_VUJV01000003.1"/>
</dbReference>
<evidence type="ECO:0000256" key="1">
    <source>
        <dbReference type="SAM" id="Phobius"/>
    </source>
</evidence>
<comment type="caution">
    <text evidence="2">The sequence shown here is derived from an EMBL/GenBank/DDBJ whole genome shotgun (WGS) entry which is preliminary data.</text>
</comment>
<dbReference type="Proteomes" id="UP000325003">
    <property type="component" value="Unassembled WGS sequence"/>
</dbReference>
<sequence length="231" mass="24781">MSTTGAPKKSRFKLVIILVSLFVVAIVVSVAVVAALTVSELIEQDSPEHAAEEIAAAVSGSDFEALCKLYSDDTQQDLFEAAAVGNCGDYADRRFDPYQTLDVQMKVLDVDRNRASAVVTYSVKWGVAEETHEFTLVDEDGDWKMSTIPDFELDDRPSRAALAQAFIDGAEIERRVAECIADALLDSDLTDAQLNAVASDDRSSISDDDADEVTDIVVDAFTDCGGGAVSG</sequence>
<proteinExistence type="predicted"/>